<dbReference type="GO" id="GO:0006508">
    <property type="term" value="P:proteolysis"/>
    <property type="evidence" value="ECO:0007669"/>
    <property type="project" value="UniProtKB-KW"/>
</dbReference>
<dbReference type="GO" id="GO:0016020">
    <property type="term" value="C:membrane"/>
    <property type="evidence" value="ECO:0007669"/>
    <property type="project" value="TreeGrafter"/>
</dbReference>
<gene>
    <name evidence="15" type="ORF">Clacol_004460</name>
</gene>
<dbReference type="InterPro" id="IPR001930">
    <property type="entry name" value="Peptidase_M1"/>
</dbReference>
<dbReference type="FunFam" id="1.10.390.10:FF:000006">
    <property type="entry name" value="Puromycin-sensitive aminopeptidase"/>
    <property type="match status" value="1"/>
</dbReference>
<comment type="cofactor">
    <cofactor evidence="9 11">
        <name>Zn(2+)</name>
        <dbReference type="ChEBI" id="CHEBI:29105"/>
    </cofactor>
    <text evidence="9 11">Binds 1 zinc ion per subunit.</text>
</comment>
<dbReference type="GO" id="GO:0005737">
    <property type="term" value="C:cytoplasm"/>
    <property type="evidence" value="ECO:0007669"/>
    <property type="project" value="TreeGrafter"/>
</dbReference>
<feature type="domain" description="Peptidase M1 membrane alanine aminopeptidase" evidence="12">
    <location>
        <begin position="300"/>
        <end position="453"/>
    </location>
</feature>
<dbReference type="GO" id="GO:0043171">
    <property type="term" value="P:peptide catabolic process"/>
    <property type="evidence" value="ECO:0007669"/>
    <property type="project" value="TreeGrafter"/>
</dbReference>
<dbReference type="InterPro" id="IPR027268">
    <property type="entry name" value="Peptidase_M4/M1_CTD_sf"/>
</dbReference>
<dbReference type="Gene3D" id="1.10.390.10">
    <property type="entry name" value="Neutral Protease Domain 2"/>
    <property type="match status" value="1"/>
</dbReference>
<evidence type="ECO:0000256" key="3">
    <source>
        <dbReference type="ARBA" id="ARBA00022670"/>
    </source>
</evidence>
<evidence type="ECO:0000256" key="9">
    <source>
        <dbReference type="PIRSR" id="PIRSR634016-3"/>
    </source>
</evidence>
<evidence type="ECO:0000256" key="11">
    <source>
        <dbReference type="RuleBase" id="RU364040"/>
    </source>
</evidence>
<keyword evidence="5 11" id="KW-0378">Hydrolase</keyword>
<organism evidence="15 16">
    <name type="scientific">Clathrus columnatus</name>
    <dbReference type="NCBI Taxonomy" id="1419009"/>
    <lineage>
        <taxon>Eukaryota</taxon>
        <taxon>Fungi</taxon>
        <taxon>Dikarya</taxon>
        <taxon>Basidiomycota</taxon>
        <taxon>Agaricomycotina</taxon>
        <taxon>Agaricomycetes</taxon>
        <taxon>Phallomycetidae</taxon>
        <taxon>Phallales</taxon>
        <taxon>Clathraceae</taxon>
        <taxon>Clathrus</taxon>
    </lineage>
</organism>
<dbReference type="PANTHER" id="PTHR11533">
    <property type="entry name" value="PROTEASE M1 ZINC METALLOPROTEASE"/>
    <property type="match status" value="1"/>
</dbReference>
<dbReference type="InterPro" id="IPR045357">
    <property type="entry name" value="Aminopeptidase_N-like_N"/>
</dbReference>
<keyword evidence="6 9" id="KW-0862">Zinc</keyword>
<evidence type="ECO:0000256" key="5">
    <source>
        <dbReference type="ARBA" id="ARBA00022801"/>
    </source>
</evidence>
<comment type="similarity">
    <text evidence="1 11">Belongs to the peptidase M1 family.</text>
</comment>
<dbReference type="Gene3D" id="2.60.40.1910">
    <property type="match status" value="1"/>
</dbReference>
<keyword evidence="16" id="KW-1185">Reference proteome</keyword>
<feature type="domain" description="ERAP1-like C-terminal" evidence="13">
    <location>
        <begin position="613"/>
        <end position="934"/>
    </location>
</feature>
<evidence type="ECO:0000259" key="14">
    <source>
        <dbReference type="Pfam" id="PF17900"/>
    </source>
</evidence>
<keyword evidence="3 11" id="KW-0645">Protease</keyword>
<sequence length="966" mass="108796">MSNPSPQSDNKARLPTDAKPFHYDILIKTDLEKLEFYGAVSAHLDIESDTKSLTFNSSNISITNVSVTYPDVGIQHVDLNSLTFDEDLEQASLALSTALKKGSKAVLSIQYKRSMTNELKGLFLLSVFDSESLSERLPVHLIGYYYSTYEIKGQKRHYGVTQFEVTIRLIVRINGSILNSSTLKATAARHAFPCWDEPALKATFEVSMISKEDTVNLSNMPAVSEAKLASSPGAHFFEDCNAGGWKITKFERTPKMSTYLVALANGDFKHLESSYVSPLSGKTRPLRIYATEDCIHQAQFSLDVKAKALIQYEQAFDIEFALPKLDTLVVHDFDAGAMENWGLITGRTTALLVDPERTDLNSKQNIAGTQSHEVAHMWFGNIATMQWWDNLWLNEGFATLMGEVVILNKLFPEWNVYSSFYNSHTVSALDLDARLSSHPIQVDVPNAAQIGQVTILHHSFTCQFYNTLHRYLMLYPILRPRQASYFSTLYTGEEKFLRGVSIYLKNHLYGNTVADDLWAGIQKATGLDIPTLMSNWTLKIGYPVLTVKETEGGIHIRQDRFLITGKAEEKDNETIWQVPLRIKTVNPKGEASIEDQALLTTRETTYKLDIKNLYKLNAGGTGFYRVLYTPEHLAKLGKEAARAGSTLTTEDRLSLLNDATTLATSGYSTTSSVLTLIDNLKESETEYLVWRGMTNQVRSITLSRSDQADEDDLRDFLRTAVAPLSRKMGYEYPPGEHPDTVQLRTTAIGTAASTGLTEAVRKLQEWFQIYLDTGSDSHIPADLVRPTFRTATKYGGRPEWEEMKKVFINPPNPAAQISAVIAMCNTRDPVLIEENFDFILNGAPNHVKYMVLYFFFGICYNEKIGKGLLSFFKTNYTEITKKMEGTFQLSYVLEAISDVLRTNEDAQELEDFFKDKDTSKINQSLAQALDLIRAKAAWSERSKDDVKNWLQEWKKNNHVEEGLVSN</sequence>
<dbReference type="EC" id="3.4.11.-" evidence="11"/>
<evidence type="ECO:0000313" key="15">
    <source>
        <dbReference type="EMBL" id="GJJ10234.1"/>
    </source>
</evidence>
<dbReference type="GO" id="GO:0005615">
    <property type="term" value="C:extracellular space"/>
    <property type="evidence" value="ECO:0007669"/>
    <property type="project" value="TreeGrafter"/>
</dbReference>
<evidence type="ECO:0000256" key="6">
    <source>
        <dbReference type="ARBA" id="ARBA00022833"/>
    </source>
</evidence>
<dbReference type="Pfam" id="PF11838">
    <property type="entry name" value="ERAP1_C"/>
    <property type="match status" value="1"/>
</dbReference>
<dbReference type="InterPro" id="IPR034016">
    <property type="entry name" value="M1_APN-typ"/>
</dbReference>
<evidence type="ECO:0000256" key="10">
    <source>
        <dbReference type="PIRSR" id="PIRSR634016-4"/>
    </source>
</evidence>
<keyword evidence="4 9" id="KW-0479">Metal-binding</keyword>
<keyword evidence="7 11" id="KW-0482">Metalloprotease</keyword>
<comment type="caution">
    <text evidence="15">The sequence shown here is derived from an EMBL/GenBank/DDBJ whole genome shotgun (WGS) entry which is preliminary data.</text>
</comment>
<feature type="binding site" evidence="9">
    <location>
        <position position="376"/>
    </location>
    <ligand>
        <name>Zn(2+)</name>
        <dbReference type="ChEBI" id="CHEBI:29105"/>
        <note>catalytic</note>
    </ligand>
</feature>
<reference evidence="15" key="1">
    <citation type="submission" date="2021-10" db="EMBL/GenBank/DDBJ databases">
        <title>De novo Genome Assembly of Clathrus columnatus (Basidiomycota, Fungi) Using Illumina and Nanopore Sequence Data.</title>
        <authorList>
            <person name="Ogiso-Tanaka E."/>
            <person name="Itagaki H."/>
            <person name="Hosoya T."/>
            <person name="Hosaka K."/>
        </authorList>
    </citation>
    <scope>NUCLEOTIDE SEQUENCE</scope>
    <source>
        <strain evidence="15">MO-923</strain>
    </source>
</reference>
<evidence type="ECO:0000256" key="1">
    <source>
        <dbReference type="ARBA" id="ARBA00010136"/>
    </source>
</evidence>
<dbReference type="GO" id="GO:0008270">
    <property type="term" value="F:zinc ion binding"/>
    <property type="evidence" value="ECO:0007669"/>
    <property type="project" value="UniProtKB-UniRule"/>
</dbReference>
<dbReference type="PRINTS" id="PR00756">
    <property type="entry name" value="ALADIPTASE"/>
</dbReference>
<dbReference type="SUPFAM" id="SSF55486">
    <property type="entry name" value="Metalloproteases ('zincins'), catalytic domain"/>
    <property type="match status" value="1"/>
</dbReference>
<feature type="domain" description="Aminopeptidase N-like N-terminal" evidence="14">
    <location>
        <begin position="19"/>
        <end position="165"/>
    </location>
</feature>
<dbReference type="AlphaFoldDB" id="A0AAV5AAH9"/>
<dbReference type="Gene3D" id="2.60.40.1730">
    <property type="entry name" value="tricorn interacting facor f3 domain"/>
    <property type="match status" value="1"/>
</dbReference>
<feature type="site" description="Transition state stabilizer" evidence="10">
    <location>
        <position position="465"/>
    </location>
</feature>
<protein>
    <recommendedName>
        <fullName evidence="11">Aminopeptidase</fullName>
        <ecNumber evidence="11">3.4.11.-</ecNumber>
    </recommendedName>
</protein>
<evidence type="ECO:0000256" key="2">
    <source>
        <dbReference type="ARBA" id="ARBA00022438"/>
    </source>
</evidence>
<dbReference type="Proteomes" id="UP001050691">
    <property type="component" value="Unassembled WGS sequence"/>
</dbReference>
<keyword evidence="2 11" id="KW-0031">Aminopeptidase</keyword>
<dbReference type="InterPro" id="IPR050344">
    <property type="entry name" value="Peptidase_M1_aminopeptidases"/>
</dbReference>
<feature type="domain" description="Aminopeptidase N-like N-terminal" evidence="14">
    <location>
        <begin position="181"/>
        <end position="260"/>
    </location>
</feature>
<dbReference type="Pfam" id="PF01433">
    <property type="entry name" value="Peptidase_M1"/>
    <property type="match status" value="2"/>
</dbReference>
<dbReference type="Gene3D" id="1.25.50.20">
    <property type="match status" value="1"/>
</dbReference>
<feature type="domain" description="Peptidase M1 membrane alanine aminopeptidase" evidence="12">
    <location>
        <begin position="490"/>
        <end position="536"/>
    </location>
</feature>
<dbReference type="EMBL" id="BPWL01000005">
    <property type="protein sequence ID" value="GJJ10234.1"/>
    <property type="molecule type" value="Genomic_DNA"/>
</dbReference>
<evidence type="ECO:0000256" key="8">
    <source>
        <dbReference type="PIRSR" id="PIRSR634016-1"/>
    </source>
</evidence>
<dbReference type="GO" id="GO:0042277">
    <property type="term" value="F:peptide binding"/>
    <property type="evidence" value="ECO:0007669"/>
    <property type="project" value="TreeGrafter"/>
</dbReference>
<feature type="active site" description="Proton acceptor" evidence="8">
    <location>
        <position position="373"/>
    </location>
</feature>
<proteinExistence type="inferred from homology"/>
<evidence type="ECO:0000259" key="13">
    <source>
        <dbReference type="Pfam" id="PF11838"/>
    </source>
</evidence>
<evidence type="ECO:0000259" key="12">
    <source>
        <dbReference type="Pfam" id="PF01433"/>
    </source>
</evidence>
<dbReference type="PANTHER" id="PTHR11533:SF174">
    <property type="entry name" value="PUROMYCIN-SENSITIVE AMINOPEPTIDASE-RELATED"/>
    <property type="match status" value="1"/>
</dbReference>
<evidence type="ECO:0000313" key="16">
    <source>
        <dbReference type="Proteomes" id="UP001050691"/>
    </source>
</evidence>
<evidence type="ECO:0000256" key="7">
    <source>
        <dbReference type="ARBA" id="ARBA00023049"/>
    </source>
</evidence>
<dbReference type="SUPFAM" id="SSF63737">
    <property type="entry name" value="Leukotriene A4 hydrolase N-terminal domain"/>
    <property type="match status" value="1"/>
</dbReference>
<dbReference type="Pfam" id="PF17900">
    <property type="entry name" value="Peptidase_M1_N"/>
    <property type="match status" value="2"/>
</dbReference>
<feature type="binding site" evidence="9">
    <location>
        <position position="372"/>
    </location>
    <ligand>
        <name>Zn(2+)</name>
        <dbReference type="ChEBI" id="CHEBI:29105"/>
        <note>catalytic</note>
    </ligand>
</feature>
<accession>A0AAV5AAH9</accession>
<dbReference type="CDD" id="cd09601">
    <property type="entry name" value="M1_APN-Q_like"/>
    <property type="match status" value="1"/>
</dbReference>
<dbReference type="InterPro" id="IPR042097">
    <property type="entry name" value="Aminopeptidase_N-like_N_sf"/>
</dbReference>
<evidence type="ECO:0000256" key="4">
    <source>
        <dbReference type="ARBA" id="ARBA00022723"/>
    </source>
</evidence>
<name>A0AAV5AAH9_9AGAM</name>
<dbReference type="InterPro" id="IPR024571">
    <property type="entry name" value="ERAP1-like_C_dom"/>
</dbReference>
<dbReference type="InterPro" id="IPR014782">
    <property type="entry name" value="Peptidase_M1_dom"/>
</dbReference>
<dbReference type="GO" id="GO:0070006">
    <property type="term" value="F:metalloaminopeptidase activity"/>
    <property type="evidence" value="ECO:0007669"/>
    <property type="project" value="TreeGrafter"/>
</dbReference>
<feature type="binding site" evidence="9">
    <location>
        <position position="395"/>
    </location>
    <ligand>
        <name>Zn(2+)</name>
        <dbReference type="ChEBI" id="CHEBI:29105"/>
        <note>catalytic</note>
    </ligand>
</feature>